<gene>
    <name evidence="2" type="ORF">OEA41_001928</name>
</gene>
<protein>
    <submittedName>
        <fullName evidence="2">Uncharacterized protein</fullName>
    </submittedName>
</protein>
<keyword evidence="3" id="KW-1185">Reference proteome</keyword>
<evidence type="ECO:0000256" key="1">
    <source>
        <dbReference type="SAM" id="MobiDB-lite"/>
    </source>
</evidence>
<reference evidence="2" key="1">
    <citation type="submission" date="2022-11" db="EMBL/GenBank/DDBJ databases">
        <title>Chromosomal genome sequence assembly and mating type (MAT) locus characterization of the leprose asexual lichenized fungus Lepraria neglecta (Nyl.) Erichsen.</title>
        <authorList>
            <person name="Allen J.L."/>
            <person name="Pfeffer B."/>
        </authorList>
    </citation>
    <scope>NUCLEOTIDE SEQUENCE</scope>
    <source>
        <strain evidence="2">Allen 5258</strain>
    </source>
</reference>
<feature type="compositionally biased region" description="Basic and acidic residues" evidence="1">
    <location>
        <begin position="352"/>
        <end position="372"/>
    </location>
</feature>
<feature type="region of interest" description="Disordered" evidence="1">
    <location>
        <begin position="350"/>
        <end position="390"/>
    </location>
</feature>
<organism evidence="2 3">
    <name type="scientific">Lepraria neglecta</name>
    <dbReference type="NCBI Taxonomy" id="209136"/>
    <lineage>
        <taxon>Eukaryota</taxon>
        <taxon>Fungi</taxon>
        <taxon>Dikarya</taxon>
        <taxon>Ascomycota</taxon>
        <taxon>Pezizomycotina</taxon>
        <taxon>Lecanoromycetes</taxon>
        <taxon>OSLEUM clade</taxon>
        <taxon>Lecanoromycetidae</taxon>
        <taxon>Lecanorales</taxon>
        <taxon>Lecanorineae</taxon>
        <taxon>Stereocaulaceae</taxon>
        <taxon>Lepraria</taxon>
    </lineage>
</organism>
<dbReference type="EMBL" id="JASNWA010000006">
    <property type="protein sequence ID" value="KAK3174682.1"/>
    <property type="molecule type" value="Genomic_DNA"/>
</dbReference>
<accession>A0AAD9ZDA6</accession>
<evidence type="ECO:0000313" key="3">
    <source>
        <dbReference type="Proteomes" id="UP001276659"/>
    </source>
</evidence>
<name>A0AAD9ZDA6_9LECA</name>
<dbReference type="Proteomes" id="UP001276659">
    <property type="component" value="Unassembled WGS sequence"/>
</dbReference>
<sequence length="390" mass="43118">MTDMIHSEPLITKDLVDALLNRVSEKLEISLDVADFDQHAVSSENPPGEDDLSDHKILSMAKEEVEDGNYVGSYKQRLRIDVKRNQNGDLKPPPGQPGSVERALPTLISLLPSISECSFDGPLYQNHLSNLIRISNLKKLHFKNKRLSIWSDLKLDFSILANLTGLQSLTIGHLLPAEARSLAVGITPLKLTHLEVSASIWVQFDDPRARIAGGAGDSSPIFSFLDELIRYQQNKFGSDSIGLPSTLKTLTIRDRYHLVGRGNMHARVREACQSCTELRQIDVTLSCKQNVAGFLAQFGFNPTTANQGTTPLRISTVENSSQVRVHGEPDNGTTALHKLRTQAVWKWARARATSDAHGGDEKEPANAEDRAEGNQASEQKRSFPILDMEL</sequence>
<proteinExistence type="predicted"/>
<dbReference type="AlphaFoldDB" id="A0AAD9ZDA6"/>
<evidence type="ECO:0000313" key="2">
    <source>
        <dbReference type="EMBL" id="KAK3174682.1"/>
    </source>
</evidence>
<comment type="caution">
    <text evidence="2">The sequence shown here is derived from an EMBL/GenBank/DDBJ whole genome shotgun (WGS) entry which is preliminary data.</text>
</comment>